<dbReference type="Gene3D" id="2.60.120.200">
    <property type="match status" value="1"/>
</dbReference>
<dbReference type="SUPFAM" id="SSF49899">
    <property type="entry name" value="Concanavalin A-like lectins/glucanases"/>
    <property type="match status" value="1"/>
</dbReference>
<dbReference type="CDD" id="cd00413">
    <property type="entry name" value="Glyco_hydrolase_16"/>
    <property type="match status" value="1"/>
</dbReference>
<dbReference type="PROSITE" id="PS51762">
    <property type="entry name" value="GH16_2"/>
    <property type="match status" value="1"/>
</dbReference>
<accession>A0ABY8UIK0</accession>
<dbReference type="Pfam" id="PF00722">
    <property type="entry name" value="Glyco_hydro_16"/>
    <property type="match status" value="1"/>
</dbReference>
<evidence type="ECO:0000313" key="3">
    <source>
        <dbReference type="EMBL" id="WIA21337.1"/>
    </source>
</evidence>
<feature type="domain" description="GH16" evidence="2">
    <location>
        <begin position="70"/>
        <end position="356"/>
    </location>
</feature>
<evidence type="ECO:0000313" key="4">
    <source>
        <dbReference type="Proteomes" id="UP001244341"/>
    </source>
</evidence>
<dbReference type="InterPro" id="IPR013320">
    <property type="entry name" value="ConA-like_dom_sf"/>
</dbReference>
<dbReference type="PROSITE" id="PS51257">
    <property type="entry name" value="PROKAR_LIPOPROTEIN"/>
    <property type="match status" value="1"/>
</dbReference>
<keyword evidence="1" id="KW-0732">Signal</keyword>
<dbReference type="EMBL" id="CP126220">
    <property type="protein sequence ID" value="WIA21337.1"/>
    <property type="molecule type" value="Genomic_DNA"/>
</dbReference>
<feature type="signal peptide" evidence="1">
    <location>
        <begin position="1"/>
        <end position="27"/>
    </location>
</feature>
<proteinExistence type="predicted"/>
<protein>
    <recommendedName>
        <fullName evidence="2">GH16 domain-containing protein</fullName>
    </recommendedName>
</protein>
<dbReference type="Proteomes" id="UP001244341">
    <property type="component" value="Chromosome 13b"/>
</dbReference>
<sequence>MQKATRCCGSVLLAALLLVLAACHAAAQAPLGSYLGCFDPNRLIMRAEDQKRLLLQVWNLTQATLPQCRATCSKWFYPLAIIGTHFSCRCSWSVPDNARRLPDSRCQPGSNGMAVFYMNQLANSTSCRIAEVPMRPDAWNIAYGDQNVVWEPREGGVMRFNLAGTQGARLIPKDGDHLYGTFEIRAQTTCAPGAVTAFYTRSSDIYPNEAAGDFSEIDWEWLNANPAKEQCSLWLNAQQGGKGMGERLIGPAEYQKLMGWPRSRLTNNSWATYSINWQPGFVTFALDGRRVRTMQNGEKRTWTTMGGNTLSRAFVSPDKPSHATISLWTDDRWDRPESQRFGGILDTTGGPYPSRFKNMRRVLCDVPLPAGDAALTAAVRGPAWLY</sequence>
<dbReference type="InterPro" id="IPR000757">
    <property type="entry name" value="Beta-glucanase-like"/>
</dbReference>
<name>A0ABY8UIK0_TETOB</name>
<keyword evidence="4" id="KW-1185">Reference proteome</keyword>
<organism evidence="3 4">
    <name type="scientific">Tetradesmus obliquus</name>
    <name type="common">Green alga</name>
    <name type="synonym">Acutodesmus obliquus</name>
    <dbReference type="NCBI Taxonomy" id="3088"/>
    <lineage>
        <taxon>Eukaryota</taxon>
        <taxon>Viridiplantae</taxon>
        <taxon>Chlorophyta</taxon>
        <taxon>core chlorophytes</taxon>
        <taxon>Chlorophyceae</taxon>
        <taxon>CS clade</taxon>
        <taxon>Sphaeropleales</taxon>
        <taxon>Scenedesmaceae</taxon>
        <taxon>Tetradesmus</taxon>
    </lineage>
</organism>
<evidence type="ECO:0000259" key="2">
    <source>
        <dbReference type="PROSITE" id="PS51762"/>
    </source>
</evidence>
<reference evidence="3 4" key="1">
    <citation type="submission" date="2023-05" db="EMBL/GenBank/DDBJ databases">
        <title>A 100% complete, gapless, phased diploid assembly of the Scenedesmus obliquus UTEX 3031 genome.</title>
        <authorList>
            <person name="Biondi T.C."/>
            <person name="Hanschen E.R."/>
            <person name="Kwon T."/>
            <person name="Eng W."/>
            <person name="Kruse C.P.S."/>
            <person name="Koehler S.I."/>
            <person name="Kunde Y."/>
            <person name="Gleasner C.D."/>
            <person name="You Mak K.T."/>
            <person name="Polle J."/>
            <person name="Hovde B.T."/>
            <person name="Starkenburg S.R."/>
        </authorList>
    </citation>
    <scope>NUCLEOTIDE SEQUENCE [LARGE SCALE GENOMIC DNA]</scope>
    <source>
        <strain evidence="3 4">DOE0152z</strain>
    </source>
</reference>
<gene>
    <name evidence="3" type="ORF">OEZ85_000564</name>
</gene>
<feature type="chain" id="PRO_5045111987" description="GH16 domain-containing protein" evidence="1">
    <location>
        <begin position="28"/>
        <end position="386"/>
    </location>
</feature>
<evidence type="ECO:0000256" key="1">
    <source>
        <dbReference type="SAM" id="SignalP"/>
    </source>
</evidence>